<keyword evidence="5" id="KW-0539">Nucleus</keyword>
<dbReference type="Gene3D" id="2.30.29.70">
    <property type="entry name" value="Proteasomal ubiquitin receptor Rpn13/ADRM1"/>
    <property type="match status" value="1"/>
</dbReference>
<dbReference type="GO" id="GO:0008541">
    <property type="term" value="C:proteasome regulatory particle, lid subcomplex"/>
    <property type="evidence" value="ECO:0007669"/>
    <property type="project" value="TreeGrafter"/>
</dbReference>
<dbReference type="Pfam" id="PF04683">
    <property type="entry name" value="Rpn13_ADRM1_Pru"/>
    <property type="match status" value="1"/>
</dbReference>
<dbReference type="PANTHER" id="PTHR12225:SF0">
    <property type="entry name" value="PROTEASOMAL UBIQUITIN RECEPTOR ADRM1"/>
    <property type="match status" value="1"/>
</dbReference>
<feature type="domain" description="Pru" evidence="6">
    <location>
        <begin position="3"/>
        <end position="115"/>
    </location>
</feature>
<dbReference type="RefSeq" id="XP_001611748.1">
    <property type="nucleotide sequence ID" value="XM_001611698.1"/>
</dbReference>
<evidence type="ECO:0000256" key="1">
    <source>
        <dbReference type="ARBA" id="ARBA00004123"/>
    </source>
</evidence>
<evidence type="ECO:0000256" key="5">
    <source>
        <dbReference type="ARBA" id="ARBA00023242"/>
    </source>
</evidence>
<dbReference type="InParanoid" id="A7ANP6"/>
<reference evidence="7 8" key="1">
    <citation type="journal article" date="2007" name="PLoS Pathog.">
        <title>Genome sequence of Babesia bovis and comparative analysis of apicomplexan hemoprotozoa.</title>
        <authorList>
            <person name="Brayton K.A."/>
            <person name="Lau A.O.T."/>
            <person name="Herndon D.R."/>
            <person name="Hannick L."/>
            <person name="Kappmeyer L.S."/>
            <person name="Berens S.J."/>
            <person name="Bidwell S.L."/>
            <person name="Brown W.C."/>
            <person name="Crabtree J."/>
            <person name="Fadrosh D."/>
            <person name="Feldblum T."/>
            <person name="Forberger H.A."/>
            <person name="Haas B.J."/>
            <person name="Howell J.M."/>
            <person name="Khouri H."/>
            <person name="Koo H."/>
            <person name="Mann D.J."/>
            <person name="Norimine J."/>
            <person name="Paulsen I.T."/>
            <person name="Radune D."/>
            <person name="Ren Q."/>
            <person name="Smith R.K. Jr."/>
            <person name="Suarez C.E."/>
            <person name="White O."/>
            <person name="Wortman J.R."/>
            <person name="Knowles D.P. Jr."/>
            <person name="McElwain T.F."/>
            <person name="Nene V.M."/>
        </authorList>
    </citation>
    <scope>NUCLEOTIDE SEQUENCE [LARGE SCALE GENOMIC DNA]</scope>
    <source>
        <strain evidence="7">T2Bo</strain>
    </source>
</reference>
<dbReference type="PANTHER" id="PTHR12225">
    <property type="entry name" value="ADHESION REGULATING MOLECULE 1 110 KDA CELL MEMBRANE GLYCOPROTEIN"/>
    <property type="match status" value="1"/>
</dbReference>
<dbReference type="eggNOG" id="KOG3037">
    <property type="taxonomic scope" value="Eukaryota"/>
</dbReference>
<reference evidence="8" key="2">
    <citation type="journal article" date="2020" name="Data Brief">
        <title>Transcriptome dataset of Babesia bovis life stages within vertebrate and invertebrate hosts.</title>
        <authorList>
            <person name="Ueti M.W."/>
            <person name="Johnson W.C."/>
            <person name="Kappmeyer L.S."/>
            <person name="Herndon D.R."/>
            <person name="Mousel M.R."/>
            <person name="Reif K.E."/>
            <person name="Taus N.S."/>
            <person name="Ifeonu O.O."/>
            <person name="Silva J.C."/>
            <person name="Suarez C.E."/>
            <person name="Brayton K.A."/>
        </authorList>
    </citation>
    <scope>NUCLEOTIDE SEQUENCE [LARGE SCALE GENOMIC DNA]</scope>
</reference>
<comment type="subcellular location">
    <subcellularLocation>
        <location evidence="2">Cytoplasm</location>
    </subcellularLocation>
    <subcellularLocation>
        <location evidence="1">Nucleus</location>
    </subcellularLocation>
</comment>
<evidence type="ECO:0000256" key="3">
    <source>
        <dbReference type="ARBA" id="ARBA00022490"/>
    </source>
</evidence>
<keyword evidence="8" id="KW-1185">Reference proteome</keyword>
<dbReference type="GO" id="GO:0005634">
    <property type="term" value="C:nucleus"/>
    <property type="evidence" value="ECO:0007669"/>
    <property type="project" value="UniProtKB-SubCell"/>
</dbReference>
<dbReference type="EMBL" id="AAXT01000001">
    <property type="protein sequence ID" value="EDO08180.1"/>
    <property type="molecule type" value="Genomic_DNA"/>
</dbReference>
<evidence type="ECO:0000313" key="8">
    <source>
        <dbReference type="Proteomes" id="UP000002173"/>
    </source>
</evidence>
<dbReference type="STRING" id="5865.A7ANP6"/>
<dbReference type="InterPro" id="IPR044868">
    <property type="entry name" value="Rpn13/ADRM1_Pru"/>
</dbReference>
<dbReference type="PROSITE" id="PS51917">
    <property type="entry name" value="PRU"/>
    <property type="match status" value="1"/>
</dbReference>
<protein>
    <recommendedName>
        <fullName evidence="6">Pru domain-containing protein</fullName>
    </recommendedName>
</protein>
<dbReference type="GO" id="GO:0061133">
    <property type="term" value="F:endopeptidase activator activity"/>
    <property type="evidence" value="ECO:0007669"/>
    <property type="project" value="TreeGrafter"/>
</dbReference>
<evidence type="ECO:0000256" key="2">
    <source>
        <dbReference type="ARBA" id="ARBA00004496"/>
    </source>
</evidence>
<dbReference type="InterPro" id="IPR038633">
    <property type="entry name" value="Rpn13/ADRM1_Pru_sf"/>
</dbReference>
<dbReference type="InterPro" id="IPR006773">
    <property type="entry name" value="Rpn13/ADRM1"/>
</dbReference>
<sequence>MEGCIHTLFQIRAGKCLVEGDLVQPDLRKGTLALVRTEDQLLRVQWSLRDSLEPEEAFYVFEDAYLVRIDECTDGHVYALRFTENDQELLYWMQETSIGIIKGFVDMVNHTIGYRQDNRECTMMDLE</sequence>
<keyword evidence="4" id="KW-0647">Proteasome</keyword>
<evidence type="ECO:0000259" key="6">
    <source>
        <dbReference type="PROSITE" id="PS51917"/>
    </source>
</evidence>
<reference evidence="8" key="3">
    <citation type="journal article" date="2021" name="Int. J. Parasitol.">
        <title>Comparative analysis of gene expression between Babesia bovis blood stages and kinetes allowed by improved genome annotation.</title>
        <authorList>
            <person name="Ueti M.W."/>
            <person name="Johnson W.C."/>
            <person name="Kappmeyer L.S."/>
            <person name="Herndon D.R."/>
            <person name="Mousel M.R."/>
            <person name="Reif K.E."/>
            <person name="Taus N.S."/>
            <person name="Ifeonu O.O."/>
            <person name="Silva J.C."/>
            <person name="Suarez C.E."/>
            <person name="Brayton K.A."/>
        </authorList>
    </citation>
    <scope>NUCLEOTIDE SEQUENCE [LARGE SCALE GENOMIC DNA]</scope>
</reference>
<organism evidence="7 8">
    <name type="scientific">Babesia bovis</name>
    <dbReference type="NCBI Taxonomy" id="5865"/>
    <lineage>
        <taxon>Eukaryota</taxon>
        <taxon>Sar</taxon>
        <taxon>Alveolata</taxon>
        <taxon>Apicomplexa</taxon>
        <taxon>Aconoidasida</taxon>
        <taxon>Piroplasmida</taxon>
        <taxon>Babesiidae</taxon>
        <taxon>Babesia</taxon>
    </lineage>
</organism>
<accession>A7ANP6</accession>
<dbReference type="AlphaFoldDB" id="A7ANP6"/>
<dbReference type="KEGG" id="bbo:BBOV_III006190"/>
<dbReference type="GeneID" id="5479999"/>
<dbReference type="GO" id="GO:0070628">
    <property type="term" value="F:proteasome binding"/>
    <property type="evidence" value="ECO:0007669"/>
    <property type="project" value="TreeGrafter"/>
</dbReference>
<evidence type="ECO:0000313" key="7">
    <source>
        <dbReference type="EMBL" id="EDO08180.1"/>
    </source>
</evidence>
<dbReference type="GO" id="GO:0005737">
    <property type="term" value="C:cytoplasm"/>
    <property type="evidence" value="ECO:0007669"/>
    <property type="project" value="UniProtKB-SubCell"/>
</dbReference>
<keyword evidence="3" id="KW-0963">Cytoplasm</keyword>
<proteinExistence type="predicted"/>
<dbReference type="VEuPathDB" id="PiroplasmaDB:BBOV_III006190"/>
<evidence type="ECO:0000256" key="4">
    <source>
        <dbReference type="ARBA" id="ARBA00022942"/>
    </source>
</evidence>
<dbReference type="OMA" id="YWMQETS"/>
<dbReference type="Proteomes" id="UP000002173">
    <property type="component" value="Unassembled WGS sequence"/>
</dbReference>
<gene>
    <name evidence="7" type="ORF">BBOV_III006190</name>
</gene>
<name>A7ANP6_BABBO</name>
<comment type="caution">
    <text evidence="7">The sequence shown here is derived from an EMBL/GenBank/DDBJ whole genome shotgun (WGS) entry which is preliminary data.</text>
</comment>